<sequence>MIGNHSVCEYVKRRLALASAAYGLLQDREIYFQPSTTTVSITHPLPFPPHPLAVAAGSWMKERIKGCKERHEDEVVRRQ</sequence>
<proteinExistence type="predicted"/>
<evidence type="ECO:0000313" key="3">
    <source>
        <dbReference type="Proteomes" id="UP000030765"/>
    </source>
</evidence>
<name>A0A084WSY6_ANOSI</name>
<dbReference type="EMBL" id="KE525419">
    <property type="protein sequence ID" value="KFB53330.1"/>
    <property type="molecule type" value="Genomic_DNA"/>
</dbReference>
<evidence type="ECO:0000313" key="2">
    <source>
        <dbReference type="EnsemblMetazoa" id="ASIC021637-PA"/>
    </source>
</evidence>
<reference evidence="1 3" key="1">
    <citation type="journal article" date="2014" name="BMC Genomics">
        <title>Genome sequence of Anopheles sinensis provides insight into genetics basis of mosquito competence for malaria parasites.</title>
        <authorList>
            <person name="Zhou D."/>
            <person name="Zhang D."/>
            <person name="Ding G."/>
            <person name="Shi L."/>
            <person name="Hou Q."/>
            <person name="Ye Y."/>
            <person name="Xu Y."/>
            <person name="Zhou H."/>
            <person name="Xiong C."/>
            <person name="Li S."/>
            <person name="Yu J."/>
            <person name="Hong S."/>
            <person name="Yu X."/>
            <person name="Zou P."/>
            <person name="Chen C."/>
            <person name="Chang X."/>
            <person name="Wang W."/>
            <person name="Lv Y."/>
            <person name="Sun Y."/>
            <person name="Ma L."/>
            <person name="Shen B."/>
            <person name="Zhu C."/>
        </authorList>
    </citation>
    <scope>NUCLEOTIDE SEQUENCE [LARGE SCALE GENOMIC DNA]</scope>
</reference>
<evidence type="ECO:0000313" key="1">
    <source>
        <dbReference type="EMBL" id="KFB53330.1"/>
    </source>
</evidence>
<reference evidence="2" key="2">
    <citation type="submission" date="2020-05" db="UniProtKB">
        <authorList>
            <consortium name="EnsemblMetazoa"/>
        </authorList>
    </citation>
    <scope>IDENTIFICATION</scope>
</reference>
<dbReference type="EnsemblMetazoa" id="ASIC021637-RA">
    <property type="protein sequence ID" value="ASIC021637-PA"/>
    <property type="gene ID" value="ASIC021637"/>
</dbReference>
<dbReference type="VEuPathDB" id="VectorBase:ASIC021637"/>
<protein>
    <submittedName>
        <fullName evidence="1 2">Uncharacterized protein</fullName>
    </submittedName>
</protein>
<dbReference type="EMBL" id="ATLV01026768">
    <property type="status" value="NOT_ANNOTATED_CDS"/>
    <property type="molecule type" value="Genomic_DNA"/>
</dbReference>
<keyword evidence="3" id="KW-1185">Reference proteome</keyword>
<dbReference type="AlphaFoldDB" id="A0A084WSY6"/>
<dbReference type="Proteomes" id="UP000030765">
    <property type="component" value="Unassembled WGS sequence"/>
</dbReference>
<accession>A0A084WSY6</accession>
<organism evidence="1">
    <name type="scientific">Anopheles sinensis</name>
    <name type="common">Mosquito</name>
    <dbReference type="NCBI Taxonomy" id="74873"/>
    <lineage>
        <taxon>Eukaryota</taxon>
        <taxon>Metazoa</taxon>
        <taxon>Ecdysozoa</taxon>
        <taxon>Arthropoda</taxon>
        <taxon>Hexapoda</taxon>
        <taxon>Insecta</taxon>
        <taxon>Pterygota</taxon>
        <taxon>Neoptera</taxon>
        <taxon>Endopterygota</taxon>
        <taxon>Diptera</taxon>
        <taxon>Nematocera</taxon>
        <taxon>Culicoidea</taxon>
        <taxon>Culicidae</taxon>
        <taxon>Anophelinae</taxon>
        <taxon>Anopheles</taxon>
    </lineage>
</organism>
<gene>
    <name evidence="1" type="ORF">ZHAS_00021637</name>
</gene>